<evidence type="ECO:0008006" key="4">
    <source>
        <dbReference type="Google" id="ProtNLM"/>
    </source>
</evidence>
<evidence type="ECO:0000313" key="3">
    <source>
        <dbReference type="Proteomes" id="UP001139319"/>
    </source>
</evidence>
<evidence type="ECO:0000256" key="1">
    <source>
        <dbReference type="SAM" id="SignalP"/>
    </source>
</evidence>
<keyword evidence="3" id="KW-1185">Reference proteome</keyword>
<evidence type="ECO:0000313" key="2">
    <source>
        <dbReference type="EMBL" id="MCP8899602.1"/>
    </source>
</evidence>
<comment type="caution">
    <text evidence="2">The sequence shown here is derived from an EMBL/GenBank/DDBJ whole genome shotgun (WGS) entry which is preliminary data.</text>
</comment>
<protein>
    <recommendedName>
        <fullName evidence="4">Adhesin</fullName>
    </recommendedName>
</protein>
<reference evidence="2" key="1">
    <citation type="submission" date="2022-05" db="EMBL/GenBank/DDBJ databases">
        <authorList>
            <person name="Sun H.-N."/>
        </authorList>
    </citation>
    <scope>NUCLEOTIDE SEQUENCE</scope>
    <source>
        <strain evidence="2">HB14</strain>
    </source>
</reference>
<reference evidence="2" key="2">
    <citation type="submission" date="2023-01" db="EMBL/GenBank/DDBJ databases">
        <title>Gilvimarinus xylanilyticus HB14 isolated from Caulerpa lentillifera aquaculture base in Hainan, China.</title>
        <authorList>
            <person name="Zhang Y.-J."/>
        </authorList>
    </citation>
    <scope>NUCLEOTIDE SEQUENCE</scope>
    <source>
        <strain evidence="2">HB14</strain>
    </source>
</reference>
<dbReference type="Proteomes" id="UP001139319">
    <property type="component" value="Unassembled WGS sequence"/>
</dbReference>
<accession>A0A9X2I532</accession>
<feature type="chain" id="PRO_5040744602" description="Adhesin" evidence="1">
    <location>
        <begin position="18"/>
        <end position="125"/>
    </location>
</feature>
<proteinExistence type="predicted"/>
<dbReference type="AlphaFoldDB" id="A0A9X2I532"/>
<dbReference type="EMBL" id="JAMFTH010000002">
    <property type="protein sequence ID" value="MCP8899602.1"/>
    <property type="molecule type" value="Genomic_DNA"/>
</dbReference>
<feature type="signal peptide" evidence="1">
    <location>
        <begin position="1"/>
        <end position="17"/>
    </location>
</feature>
<keyword evidence="1" id="KW-0732">Signal</keyword>
<name>A0A9X2I532_9GAMM</name>
<organism evidence="2 3">
    <name type="scientific">Gilvimarinus xylanilyticus</name>
    <dbReference type="NCBI Taxonomy" id="2944139"/>
    <lineage>
        <taxon>Bacteria</taxon>
        <taxon>Pseudomonadati</taxon>
        <taxon>Pseudomonadota</taxon>
        <taxon>Gammaproteobacteria</taxon>
        <taxon>Cellvibrionales</taxon>
        <taxon>Cellvibrionaceae</taxon>
        <taxon>Gilvimarinus</taxon>
    </lineage>
</organism>
<sequence length="125" mass="13591">MKVLIIFIMFFPASVYASLECKGSANGLDSVYVFDSTENDDLKVSAKTYMNDEIVTTRSGVAKYSSTVRSKISGAQESYYVFAPDADSFTELVAISRGLDSMGRSRPMPSSETGNFIKFSCSGSL</sequence>
<gene>
    <name evidence="2" type="ORF">M6D89_09850</name>
</gene>
<dbReference type="RefSeq" id="WP_253967896.1">
    <property type="nucleotide sequence ID" value="NZ_JAMFTH010000002.1"/>
</dbReference>